<dbReference type="SUPFAM" id="SSF51905">
    <property type="entry name" value="FAD/NAD(P)-binding domain"/>
    <property type="match status" value="1"/>
</dbReference>
<organism evidence="6 7">
    <name type="scientific">Igneacidithiobacillus copahuensis</name>
    <dbReference type="NCBI Taxonomy" id="2724909"/>
    <lineage>
        <taxon>Bacteria</taxon>
        <taxon>Pseudomonadati</taxon>
        <taxon>Pseudomonadota</taxon>
        <taxon>Acidithiobacillia</taxon>
        <taxon>Acidithiobacillales</taxon>
        <taxon>Acidithiobacillaceae</taxon>
        <taxon>Igneacidithiobacillus</taxon>
    </lineage>
</organism>
<comment type="caution">
    <text evidence="6">The sequence shown here is derived from an EMBL/GenBank/DDBJ whole genome shotgun (WGS) entry which is preliminary data.</text>
</comment>
<evidence type="ECO:0000259" key="5">
    <source>
        <dbReference type="Pfam" id="PF01266"/>
    </source>
</evidence>
<keyword evidence="7" id="KW-1185">Reference proteome</keyword>
<keyword evidence="2" id="KW-0784">Thiamine biosynthesis</keyword>
<dbReference type="GO" id="GO:0050660">
    <property type="term" value="F:flavin adenine dinucleotide binding"/>
    <property type="evidence" value="ECO:0007669"/>
    <property type="project" value="InterPro"/>
</dbReference>
<evidence type="ECO:0000256" key="2">
    <source>
        <dbReference type="ARBA" id="ARBA00022977"/>
    </source>
</evidence>
<dbReference type="Gene3D" id="3.30.9.10">
    <property type="entry name" value="D-Amino Acid Oxidase, subunit A, domain 2"/>
    <property type="match status" value="1"/>
</dbReference>
<feature type="domain" description="FAD dependent oxidoreductase" evidence="5">
    <location>
        <begin position="20"/>
        <end position="359"/>
    </location>
</feature>
<dbReference type="InterPro" id="IPR006076">
    <property type="entry name" value="FAD-dep_OxRdtase"/>
</dbReference>
<keyword evidence="3 6" id="KW-0560">Oxidoreductase</keyword>
<dbReference type="EMBL" id="JAAXYO010000192">
    <property type="protein sequence ID" value="MBU2789267.1"/>
    <property type="molecule type" value="Genomic_DNA"/>
</dbReference>
<dbReference type="PANTHER" id="PTHR13847">
    <property type="entry name" value="SARCOSINE DEHYDROGENASE-RELATED"/>
    <property type="match status" value="1"/>
</dbReference>
<accession>A0AAE2YSA1</accession>
<dbReference type="PANTHER" id="PTHR13847:SF289">
    <property type="entry name" value="GLYCINE OXIDASE"/>
    <property type="match status" value="1"/>
</dbReference>
<dbReference type="InterPro" id="IPR036188">
    <property type="entry name" value="FAD/NAD-bd_sf"/>
</dbReference>
<dbReference type="GO" id="GO:0009228">
    <property type="term" value="P:thiamine biosynthetic process"/>
    <property type="evidence" value="ECO:0007669"/>
    <property type="project" value="UniProtKB-KW"/>
</dbReference>
<protein>
    <submittedName>
        <fullName evidence="6">Glycine oxidase ThiO</fullName>
        <ecNumber evidence="6">1.4.3.19</ecNumber>
    </submittedName>
</protein>
<evidence type="ECO:0000256" key="1">
    <source>
        <dbReference type="ARBA" id="ARBA00004948"/>
    </source>
</evidence>
<evidence type="ECO:0000256" key="3">
    <source>
        <dbReference type="ARBA" id="ARBA00023002"/>
    </source>
</evidence>
<keyword evidence="4" id="KW-1133">Transmembrane helix</keyword>
<dbReference type="AlphaFoldDB" id="A0AAE2YSA1"/>
<dbReference type="InterPro" id="IPR012727">
    <property type="entry name" value="Gly_oxidase_ThiO"/>
</dbReference>
<evidence type="ECO:0000313" key="6">
    <source>
        <dbReference type="EMBL" id="MBU2789267.1"/>
    </source>
</evidence>
<dbReference type="RefSeq" id="WP_215871783.1">
    <property type="nucleotide sequence ID" value="NZ_JAAXYO010000192.1"/>
</dbReference>
<dbReference type="Pfam" id="PF01266">
    <property type="entry name" value="DAO"/>
    <property type="match status" value="1"/>
</dbReference>
<dbReference type="Gene3D" id="3.50.50.60">
    <property type="entry name" value="FAD/NAD(P)-binding domain"/>
    <property type="match status" value="1"/>
</dbReference>
<proteinExistence type="predicted"/>
<name>A0AAE2YSA1_9PROT</name>
<comment type="pathway">
    <text evidence="1">Cofactor biosynthesis; thiamine diphosphate biosynthesis.</text>
</comment>
<feature type="transmembrane region" description="Helical" evidence="4">
    <location>
        <begin position="20"/>
        <end position="37"/>
    </location>
</feature>
<dbReference type="GO" id="GO:0005737">
    <property type="term" value="C:cytoplasm"/>
    <property type="evidence" value="ECO:0007669"/>
    <property type="project" value="TreeGrafter"/>
</dbReference>
<reference evidence="6" key="1">
    <citation type="journal article" date="2021" name="ISME J.">
        <title>Genomic evolution of the class Acidithiobacillia: deep-branching Proteobacteria living in extreme acidic conditions.</title>
        <authorList>
            <person name="Moya-Beltran A."/>
            <person name="Beard S."/>
            <person name="Rojas-Villalobos C."/>
            <person name="Issotta F."/>
            <person name="Gallardo Y."/>
            <person name="Ulloa R."/>
            <person name="Giaveno A."/>
            <person name="Degli Esposti M."/>
            <person name="Johnson D.B."/>
            <person name="Quatrini R."/>
        </authorList>
    </citation>
    <scope>NUCLEOTIDE SEQUENCE</scope>
    <source>
        <strain evidence="6">VAN18-1</strain>
    </source>
</reference>
<dbReference type="NCBIfam" id="TIGR02352">
    <property type="entry name" value="thiamin_ThiO"/>
    <property type="match status" value="1"/>
</dbReference>
<dbReference type="EC" id="1.4.3.19" evidence="6"/>
<dbReference type="GO" id="GO:0043799">
    <property type="term" value="F:glycine oxidase activity"/>
    <property type="evidence" value="ECO:0007669"/>
    <property type="project" value="UniProtKB-EC"/>
</dbReference>
<sequence length="380" mass="41715">MAQISFTESISKTDLRSAEVLIIGAGVIGLSAALRLAQAGKKVTILDRGALGREASWAGGGILSPLHAWRYLPPLLRLAKEGMRRYEAFANEIQDASGIDPEWRMSGMWVLDSEEAPLPRDVLAWGAAWGRNWQWHTATEMQHLAPMLRADAALFCPEVAQIRNPRLLSGLLRYVTALGVHTQDHTEVTEIRKEGTQWAVLAGNLRYYADRIIVSAGSWTGRILAQQGISLPVTPVRGQMLLLQGQKNALPQIVLEGAHYLVQRQDGQLLVGSTSEDVGFDKSFTPEAAQELLAFTHRVFPASRTYPVTQQWSGLRPGSPNNIPFISKVPGQDGLFVASGHFRYGLTTAPITAELLTELVLDRTPSLDLSPYALPLARKE</sequence>
<dbReference type="SUPFAM" id="SSF54373">
    <property type="entry name" value="FAD-linked reductases, C-terminal domain"/>
    <property type="match status" value="1"/>
</dbReference>
<evidence type="ECO:0000256" key="4">
    <source>
        <dbReference type="SAM" id="Phobius"/>
    </source>
</evidence>
<gene>
    <name evidence="6" type="primary">thiO</name>
    <name evidence="6" type="ORF">HFQ13_13840</name>
</gene>
<evidence type="ECO:0000313" key="7">
    <source>
        <dbReference type="Proteomes" id="UP001197378"/>
    </source>
</evidence>
<keyword evidence="4" id="KW-0472">Membrane</keyword>
<dbReference type="Proteomes" id="UP001197378">
    <property type="component" value="Unassembled WGS sequence"/>
</dbReference>
<keyword evidence="4" id="KW-0812">Transmembrane</keyword>